<feature type="compositionally biased region" description="Polar residues" evidence="1">
    <location>
        <begin position="542"/>
        <end position="555"/>
    </location>
</feature>
<accession>A0AAF1BH84</accession>
<reference evidence="3" key="1">
    <citation type="submission" date="2023-10" db="EMBL/GenBank/DDBJ databases">
        <authorList>
            <person name="Noh H."/>
        </authorList>
    </citation>
    <scope>NUCLEOTIDE SEQUENCE</scope>
    <source>
        <strain evidence="3">DUCC4014</strain>
    </source>
</reference>
<keyword evidence="4" id="KW-1185">Reference proteome</keyword>
<organism evidence="3 4">
    <name type="scientific">Vanrija pseudolonga</name>
    <dbReference type="NCBI Taxonomy" id="143232"/>
    <lineage>
        <taxon>Eukaryota</taxon>
        <taxon>Fungi</taxon>
        <taxon>Dikarya</taxon>
        <taxon>Basidiomycota</taxon>
        <taxon>Agaricomycotina</taxon>
        <taxon>Tremellomycetes</taxon>
        <taxon>Trichosporonales</taxon>
        <taxon>Trichosporonaceae</taxon>
        <taxon>Vanrija</taxon>
    </lineage>
</organism>
<dbReference type="RefSeq" id="XP_062625904.1">
    <property type="nucleotide sequence ID" value="XM_062769920.1"/>
</dbReference>
<feature type="transmembrane region" description="Helical" evidence="2">
    <location>
        <begin position="39"/>
        <end position="61"/>
    </location>
</feature>
<evidence type="ECO:0000313" key="4">
    <source>
        <dbReference type="Proteomes" id="UP000827549"/>
    </source>
</evidence>
<dbReference type="GeneID" id="87806629"/>
<proteinExistence type="predicted"/>
<evidence type="ECO:0000256" key="1">
    <source>
        <dbReference type="SAM" id="MobiDB-lite"/>
    </source>
</evidence>
<keyword evidence="2" id="KW-0812">Transmembrane</keyword>
<feature type="transmembrane region" description="Helical" evidence="2">
    <location>
        <begin position="433"/>
        <end position="455"/>
    </location>
</feature>
<dbReference type="AlphaFoldDB" id="A0AAF1BH84"/>
<evidence type="ECO:0000313" key="3">
    <source>
        <dbReference type="EMBL" id="WOO79872.1"/>
    </source>
</evidence>
<evidence type="ECO:0000256" key="2">
    <source>
        <dbReference type="SAM" id="Phobius"/>
    </source>
</evidence>
<keyword evidence="2" id="KW-0472">Membrane</keyword>
<name>A0AAF1BH84_9TREE</name>
<sequence>MVSLPRLDIDTLITYNVSRPVCVGPSTQLTASQYPFGRWFHILSLLLFTAVTVLFAVWAAATSGYSDKMIVSTRYNLTDNKHWYSHYVPLMEKHSDLCQPVTIRPGDTITTTLGLFKWTYSGVGDLSTGAAADRGAGGLGTHFNPLQPYHSAGDAVQVNDGEVQTGYTGSTIERCDVGSVDLWVDLGTSTVKSTTSVTCNMPGWQGIMTSSHTDSNSPSSGFNMWPLDAMFLEDILLGTPQIAHTTFFHDYLNALAQDLQVRLHRLGADLPAGESRPTVLYMRMLVADSCWNKTDVVCFAKTPELNFHSSDTEIYDFRVYSNYSYGRGIPSAREKGVLEAPLYNLLQGLVAAARLDFGCPDDAVNIYTNDAARIATINTSDAYSASLSPLQGAQIFNKIIEVQEKRYPGLLTHPGPAAIDVQYLCTVRRPKSAAGFIISMVSTTISLWLGFYGLYRIFWRIVGKYFSRHRHNFDLDFSGRPMSVYTDSVAPSFSSTLNGELAAGGKYKYDRDDKDPECGVITTTREVSDAERERDGPVWVESSGSSFHGGSTRGSTLHDKFAEKHTEDRGVVVSNRPATDPISDAERARSGPVWVEGSKIRASTVRSEPLRGVITVKRPFSDPISDAERGRNGPLWVEGSAIRMV</sequence>
<dbReference type="Proteomes" id="UP000827549">
    <property type="component" value="Chromosome 2"/>
</dbReference>
<gene>
    <name evidence="3" type="ORF">LOC62_02G003385</name>
</gene>
<keyword evidence="2" id="KW-1133">Transmembrane helix</keyword>
<dbReference type="EMBL" id="CP086715">
    <property type="protein sequence ID" value="WOO79872.1"/>
    <property type="molecule type" value="Genomic_DNA"/>
</dbReference>
<protein>
    <submittedName>
        <fullName evidence="3">Uncharacterized protein</fullName>
    </submittedName>
</protein>
<feature type="region of interest" description="Disordered" evidence="1">
    <location>
        <begin position="531"/>
        <end position="555"/>
    </location>
</feature>